<protein>
    <recommendedName>
        <fullName evidence="5">DUF559 domain-containing protein</fullName>
    </recommendedName>
</protein>
<dbReference type="RefSeq" id="WP_146854235.1">
    <property type="nucleotide sequence ID" value="NZ_BAAAHR010000003.1"/>
</dbReference>
<organism evidence="2 4">
    <name type="scientific">Frigoribacterium faeni</name>
    <dbReference type="NCBI Taxonomy" id="145483"/>
    <lineage>
        <taxon>Bacteria</taxon>
        <taxon>Bacillati</taxon>
        <taxon>Actinomycetota</taxon>
        <taxon>Actinomycetes</taxon>
        <taxon>Micrococcales</taxon>
        <taxon>Microbacteriaceae</taxon>
        <taxon>Frigoribacterium</taxon>
    </lineage>
</organism>
<proteinExistence type="predicted"/>
<reference evidence="2 4" key="2">
    <citation type="submission" date="2020-07" db="EMBL/GenBank/DDBJ databases">
        <title>Sequencing the genomes of 1000 actinobacteria strains.</title>
        <authorList>
            <person name="Klenk H.-P."/>
        </authorList>
    </citation>
    <scope>NUCLEOTIDE SEQUENCE [LARGE SCALE GENOMIC DNA]</scope>
    <source>
        <strain evidence="2 4">DSM 10309</strain>
    </source>
</reference>
<comment type="caution">
    <text evidence="2">The sequence shown here is derived from an EMBL/GenBank/DDBJ whole genome shotgun (WGS) entry which is preliminary data.</text>
</comment>
<evidence type="ECO:0008006" key="5">
    <source>
        <dbReference type="Google" id="ProtNLM"/>
    </source>
</evidence>
<dbReference type="SUPFAM" id="SSF52980">
    <property type="entry name" value="Restriction endonuclease-like"/>
    <property type="match status" value="1"/>
</dbReference>
<dbReference type="EMBL" id="JACGWW010000009">
    <property type="protein sequence ID" value="MBA8814814.1"/>
    <property type="molecule type" value="Genomic_DNA"/>
</dbReference>
<reference evidence="1 3" key="1">
    <citation type="submission" date="2019-07" db="EMBL/GenBank/DDBJ databases">
        <title>Whole genome shotgun sequence of Frigoribacterium faeni NBRC 103066.</title>
        <authorList>
            <person name="Hosoyama A."/>
            <person name="Uohara A."/>
            <person name="Ohji S."/>
            <person name="Ichikawa N."/>
        </authorList>
    </citation>
    <scope>NUCLEOTIDE SEQUENCE [LARGE SCALE GENOMIC DNA]</scope>
    <source>
        <strain evidence="1 3">NBRC 103066</strain>
    </source>
</reference>
<dbReference type="OrthoDB" id="3173471at2"/>
<evidence type="ECO:0000313" key="2">
    <source>
        <dbReference type="EMBL" id="MBA8814814.1"/>
    </source>
</evidence>
<dbReference type="AlphaFoldDB" id="A0A7W3PKG4"/>
<sequence>MPRIPLPRPLAERPFSCAEGITSGVGVGRLRGADLAAPHRGVRVASGGGALAPARGDGTSSTFDAGTVRGRAEALRPVMVDGWRFSHVTALGLWGLPVPSRVDIGAEPLHVSTLVGRGPRRPGVVGHRASPSSPPAPAAELLPAASVQAVALASTPELAVKPAAPLPLTAAGPLSSGPHRVSGIVVLEGLPVEDPLSAWVRSGGLLTLDELIRVGDALAGSWSPHRAARERPLSELVDAIAEAGAVRGIARVREAMASVRAGVESPRETDMRLLLTRAGLPEPEINRRTYDARGRYLGKPDLRFRWCKVAVEYEGDEHRRDRRRFRSDILRRERFADAGWRTVRCTVDDLRGRRALEFVARVERCLS</sequence>
<keyword evidence="3" id="KW-1185">Reference proteome</keyword>
<accession>A0A7W3PKG4</accession>
<dbReference type="Proteomes" id="UP000522688">
    <property type="component" value="Unassembled WGS sequence"/>
</dbReference>
<dbReference type="Proteomes" id="UP000321154">
    <property type="component" value="Unassembled WGS sequence"/>
</dbReference>
<dbReference type="EMBL" id="BJUV01000010">
    <property type="protein sequence ID" value="GEK83011.1"/>
    <property type="molecule type" value="Genomic_DNA"/>
</dbReference>
<evidence type="ECO:0000313" key="3">
    <source>
        <dbReference type="Proteomes" id="UP000321154"/>
    </source>
</evidence>
<evidence type="ECO:0000313" key="1">
    <source>
        <dbReference type="EMBL" id="GEK83011.1"/>
    </source>
</evidence>
<evidence type="ECO:0000313" key="4">
    <source>
        <dbReference type="Proteomes" id="UP000522688"/>
    </source>
</evidence>
<dbReference type="InterPro" id="IPR011335">
    <property type="entry name" value="Restrct_endonuc-II-like"/>
</dbReference>
<gene>
    <name evidence="2" type="ORF">FB463_003090</name>
    <name evidence="1" type="ORF">FFA01_13200</name>
</gene>
<name>A0A7W3PKG4_9MICO</name>